<sequence>MLFKAGRSVRSRRARIGMASLADALPLPVQSAHLHREPDEQPAPAESSSFGRLVRVVLSSAAA</sequence>
<dbReference type="AlphaFoldDB" id="A0A7X0NPA8"/>
<evidence type="ECO:0000313" key="1">
    <source>
        <dbReference type="EMBL" id="MBB6547158.1"/>
    </source>
</evidence>
<comment type="caution">
    <text evidence="1">The sequence shown here is derived from an EMBL/GenBank/DDBJ whole genome shotgun (WGS) entry which is preliminary data.</text>
</comment>
<dbReference type="EMBL" id="JACHMI010000001">
    <property type="protein sequence ID" value="MBB6547158.1"/>
    <property type="molecule type" value="Genomic_DNA"/>
</dbReference>
<keyword evidence="2" id="KW-1185">Reference proteome</keyword>
<accession>A0A7X0NPA8</accession>
<name>A0A7X0NPA8_9ACTN</name>
<proteinExistence type="predicted"/>
<evidence type="ECO:0000313" key="2">
    <source>
        <dbReference type="Proteomes" id="UP000565579"/>
    </source>
</evidence>
<protein>
    <submittedName>
        <fullName evidence="1">Uncharacterized protein</fullName>
    </submittedName>
</protein>
<gene>
    <name evidence="1" type="ORF">HD593_001953</name>
</gene>
<reference evidence="1 2" key="1">
    <citation type="submission" date="2020-08" db="EMBL/GenBank/DDBJ databases">
        <title>Sequencing the genomes of 1000 actinobacteria strains.</title>
        <authorList>
            <person name="Klenk H.-P."/>
        </authorList>
    </citation>
    <scope>NUCLEOTIDE SEQUENCE [LARGE SCALE GENOMIC DNA]</scope>
    <source>
        <strain evidence="1 2">DSM 43768</strain>
    </source>
</reference>
<organism evidence="1 2">
    <name type="scientific">Nonomuraea rubra</name>
    <dbReference type="NCBI Taxonomy" id="46180"/>
    <lineage>
        <taxon>Bacteria</taxon>
        <taxon>Bacillati</taxon>
        <taxon>Actinomycetota</taxon>
        <taxon>Actinomycetes</taxon>
        <taxon>Streptosporangiales</taxon>
        <taxon>Streptosporangiaceae</taxon>
        <taxon>Nonomuraea</taxon>
    </lineage>
</organism>
<dbReference type="Proteomes" id="UP000565579">
    <property type="component" value="Unassembled WGS sequence"/>
</dbReference>